<dbReference type="AlphaFoldDB" id="A0A1I2E9Z2"/>
<gene>
    <name evidence="1" type="ORF">SAMN05216245_13118</name>
</gene>
<organism evidence="1 2">
    <name type="scientific">Succiniclasticum ruminis DSM 9236</name>
    <dbReference type="NCBI Taxonomy" id="1123323"/>
    <lineage>
        <taxon>Bacteria</taxon>
        <taxon>Bacillati</taxon>
        <taxon>Bacillota</taxon>
        <taxon>Negativicutes</taxon>
        <taxon>Acidaminococcales</taxon>
        <taxon>Acidaminococcaceae</taxon>
        <taxon>Succiniclasticum</taxon>
    </lineage>
</organism>
<dbReference type="RefSeq" id="WP_093914362.1">
    <property type="nucleotide sequence ID" value="NZ_FONL01000031.1"/>
</dbReference>
<keyword evidence="2" id="KW-1185">Reference proteome</keyword>
<name>A0A1I2E9Z2_9FIRM</name>
<dbReference type="EMBL" id="FONL01000031">
    <property type="protein sequence ID" value="SFE89489.1"/>
    <property type="molecule type" value="Genomic_DNA"/>
</dbReference>
<evidence type="ECO:0000313" key="1">
    <source>
        <dbReference type="EMBL" id="SFE89489.1"/>
    </source>
</evidence>
<protein>
    <recommendedName>
        <fullName evidence="3">PsbP protein</fullName>
    </recommendedName>
</protein>
<evidence type="ECO:0008006" key="3">
    <source>
        <dbReference type="Google" id="ProtNLM"/>
    </source>
</evidence>
<sequence>MKKNFLVMILAVLLITAANLCYGNSFNLDGIYRNSLYNFSINYPITYESVYNPNALVELADTRSDCTMHIIVHDMRGSGIESLTEREVLNLLKQKNDIAIQEGRIASMGMSVLYQGFLLTKDHSNEVYLIDTVTRDGNGVEVFARNGSIYAGGYIYSITFMGNFAEKQAFDDLSIHVIRSFVNY</sequence>
<dbReference type="Proteomes" id="UP000198896">
    <property type="component" value="Unassembled WGS sequence"/>
</dbReference>
<accession>A0A1I2E9Z2</accession>
<proteinExistence type="predicted"/>
<evidence type="ECO:0000313" key="2">
    <source>
        <dbReference type="Proteomes" id="UP000198896"/>
    </source>
</evidence>
<reference evidence="1 2" key="1">
    <citation type="submission" date="2016-10" db="EMBL/GenBank/DDBJ databases">
        <authorList>
            <person name="de Groot N.N."/>
        </authorList>
    </citation>
    <scope>NUCLEOTIDE SEQUENCE [LARGE SCALE GENOMIC DNA]</scope>
    <source>
        <strain evidence="1 2">DSM 9236</strain>
    </source>
</reference>